<keyword evidence="2 5" id="KW-0240">DNA-directed RNA polymerase</keyword>
<gene>
    <name evidence="6" type="ORF">LUZ63_011939</name>
</gene>
<dbReference type="GO" id="GO:0006352">
    <property type="term" value="P:DNA-templated transcription initiation"/>
    <property type="evidence" value="ECO:0007669"/>
    <property type="project" value="UniProtKB-UniRule"/>
</dbReference>
<dbReference type="AlphaFoldDB" id="A0A9Q0CJP2"/>
<evidence type="ECO:0000313" key="7">
    <source>
        <dbReference type="Proteomes" id="UP001151287"/>
    </source>
</evidence>
<dbReference type="EMBL" id="JAMQYH010000003">
    <property type="protein sequence ID" value="KAJ1695241.1"/>
    <property type="molecule type" value="Genomic_DNA"/>
</dbReference>
<dbReference type="Proteomes" id="UP001151287">
    <property type="component" value="Unassembled WGS sequence"/>
</dbReference>
<dbReference type="OrthoDB" id="10250504at2759"/>
<evidence type="ECO:0000256" key="2">
    <source>
        <dbReference type="ARBA" id="ARBA00022478"/>
    </source>
</evidence>
<dbReference type="GO" id="GO:0005736">
    <property type="term" value="C:RNA polymerase I complex"/>
    <property type="evidence" value="ECO:0007669"/>
    <property type="project" value="TreeGrafter"/>
</dbReference>
<sequence length="228" mass="25598">MEGLRVAKGDLRVFVHPSQSSNLLPAVRRRLNSLLFKYDELFDGVLLSHEFSIKDDKAIILAGITPFFGVKVKAKLLLFSPKPDLMLEGKVVKIGADSIHAVVLGFASAAILKDDIRDEFKYKEKSEAGAFVSRLHKKHAIKVGSMIRFSVKSVDEELIHINGSLLQPNTGCLRWLCRHQSDDASHDRFSYIILLFDFLQHNVTTLLVCWNRQQITLKKGVCAHVFGG</sequence>
<evidence type="ECO:0000256" key="5">
    <source>
        <dbReference type="RuleBase" id="RU369086"/>
    </source>
</evidence>
<dbReference type="GO" id="GO:0006362">
    <property type="term" value="P:transcription elongation by RNA polymerase I"/>
    <property type="evidence" value="ECO:0007669"/>
    <property type="project" value="TreeGrafter"/>
</dbReference>
<dbReference type="InterPro" id="IPR045113">
    <property type="entry name" value="Rpb7-like"/>
</dbReference>
<accession>A0A9Q0CJP2</accession>
<evidence type="ECO:0000256" key="3">
    <source>
        <dbReference type="ARBA" id="ARBA00023163"/>
    </source>
</evidence>
<comment type="function">
    <text evidence="5">DNA-dependent RNA polymerase which catalyzes the transcription of DNA into RNA using the four ribonucleoside triphosphates as substrates.</text>
</comment>
<comment type="subcellular location">
    <subcellularLocation>
        <location evidence="1 5">Nucleus</location>
    </subcellularLocation>
</comment>
<dbReference type="InterPro" id="IPR036898">
    <property type="entry name" value="RNA_pol_Rpb7-like_N_sf"/>
</dbReference>
<keyword evidence="4 5" id="KW-0539">Nucleus</keyword>
<keyword evidence="3 5" id="KW-0804">Transcription</keyword>
<proteinExistence type="predicted"/>
<comment type="caution">
    <text evidence="6">The sequence shown here is derived from an EMBL/GenBank/DDBJ whole genome shotgun (WGS) entry which is preliminary data.</text>
</comment>
<evidence type="ECO:0000256" key="1">
    <source>
        <dbReference type="ARBA" id="ARBA00004123"/>
    </source>
</evidence>
<name>A0A9Q0CJP2_9POAL</name>
<dbReference type="PANTHER" id="PTHR12709">
    <property type="entry name" value="DNA-DIRECTED RNA POLYMERASE II, III"/>
    <property type="match status" value="1"/>
</dbReference>
<dbReference type="Gene3D" id="3.30.1490.120">
    <property type="entry name" value="RNA polymerase Rpb7-like, N-terminal domain"/>
    <property type="match status" value="1"/>
</dbReference>
<organism evidence="6 7">
    <name type="scientific">Rhynchospora breviuscula</name>
    <dbReference type="NCBI Taxonomy" id="2022672"/>
    <lineage>
        <taxon>Eukaryota</taxon>
        <taxon>Viridiplantae</taxon>
        <taxon>Streptophyta</taxon>
        <taxon>Embryophyta</taxon>
        <taxon>Tracheophyta</taxon>
        <taxon>Spermatophyta</taxon>
        <taxon>Magnoliopsida</taxon>
        <taxon>Liliopsida</taxon>
        <taxon>Poales</taxon>
        <taxon>Cyperaceae</taxon>
        <taxon>Cyperoideae</taxon>
        <taxon>Rhynchosporeae</taxon>
        <taxon>Rhynchospora</taxon>
    </lineage>
</organism>
<protein>
    <recommendedName>
        <fullName evidence="5">DNA-directed RNA polymerase subunit</fullName>
    </recommendedName>
</protein>
<evidence type="ECO:0000313" key="6">
    <source>
        <dbReference type="EMBL" id="KAJ1695241.1"/>
    </source>
</evidence>
<evidence type="ECO:0000256" key="4">
    <source>
        <dbReference type="ARBA" id="ARBA00023242"/>
    </source>
</evidence>
<reference evidence="6" key="1">
    <citation type="journal article" date="2022" name="Cell">
        <title>Repeat-based holocentromeres influence genome architecture and karyotype evolution.</title>
        <authorList>
            <person name="Hofstatter P.G."/>
            <person name="Thangavel G."/>
            <person name="Lux T."/>
            <person name="Neumann P."/>
            <person name="Vondrak T."/>
            <person name="Novak P."/>
            <person name="Zhang M."/>
            <person name="Costa L."/>
            <person name="Castellani M."/>
            <person name="Scott A."/>
            <person name="Toegelov H."/>
            <person name="Fuchs J."/>
            <person name="Mata-Sucre Y."/>
            <person name="Dias Y."/>
            <person name="Vanzela A.L.L."/>
            <person name="Huettel B."/>
            <person name="Almeida C.C.S."/>
            <person name="Simkova H."/>
            <person name="Souza G."/>
            <person name="Pedrosa-Harand A."/>
            <person name="Macas J."/>
            <person name="Mayer K.F.X."/>
            <person name="Houben A."/>
            <person name="Marques A."/>
        </authorList>
    </citation>
    <scope>NUCLEOTIDE SEQUENCE</scope>
    <source>
        <strain evidence="6">RhyBre1mFocal</strain>
    </source>
</reference>
<keyword evidence="7" id="KW-1185">Reference proteome</keyword>
<dbReference type="Gene3D" id="2.40.50.1060">
    <property type="match status" value="1"/>
</dbReference>
<dbReference type="PANTHER" id="PTHR12709:SF5">
    <property type="entry name" value="DNA-DIRECTED RNA POLYMERASE I SUBUNIT RPA43"/>
    <property type="match status" value="1"/>
</dbReference>